<dbReference type="InterPro" id="IPR050259">
    <property type="entry name" value="SDR"/>
</dbReference>
<dbReference type="PANTHER" id="PTHR42879">
    <property type="entry name" value="3-OXOACYL-(ACYL-CARRIER-PROTEIN) REDUCTASE"/>
    <property type="match status" value="1"/>
</dbReference>
<dbReference type="InterPro" id="IPR057326">
    <property type="entry name" value="KR_dom"/>
</dbReference>
<comment type="similarity">
    <text evidence="1">Belongs to the short-chain dehydrogenases/reductases (SDR) family.</text>
</comment>
<keyword evidence="3" id="KW-0560">Oxidoreductase</keyword>
<dbReference type="EMBL" id="JAYDCJ010000003">
    <property type="protein sequence ID" value="MEA1081495.1"/>
    <property type="molecule type" value="Genomic_DNA"/>
</dbReference>
<evidence type="ECO:0000313" key="4">
    <source>
        <dbReference type="Proteomes" id="UP001305746"/>
    </source>
</evidence>
<dbReference type="PROSITE" id="PS00061">
    <property type="entry name" value="ADH_SHORT"/>
    <property type="match status" value="1"/>
</dbReference>
<keyword evidence="4" id="KW-1185">Reference proteome</keyword>
<dbReference type="PRINTS" id="PR00081">
    <property type="entry name" value="GDHRDH"/>
</dbReference>
<dbReference type="PANTHER" id="PTHR42879:SF2">
    <property type="entry name" value="3-OXOACYL-[ACYL-CARRIER-PROTEIN] REDUCTASE FABG"/>
    <property type="match status" value="1"/>
</dbReference>
<organism evidence="3 4">
    <name type="scientific">Marinobacter qingdaonensis</name>
    <dbReference type="NCBI Taxonomy" id="3108486"/>
    <lineage>
        <taxon>Bacteria</taxon>
        <taxon>Pseudomonadati</taxon>
        <taxon>Pseudomonadota</taxon>
        <taxon>Gammaproteobacteria</taxon>
        <taxon>Pseudomonadales</taxon>
        <taxon>Marinobacteraceae</taxon>
        <taxon>Marinobacter</taxon>
    </lineage>
</organism>
<dbReference type="SUPFAM" id="SSF51735">
    <property type="entry name" value="NAD(P)-binding Rossmann-fold domains"/>
    <property type="match status" value="1"/>
</dbReference>
<comment type="caution">
    <text evidence="3">The sequence shown here is derived from an EMBL/GenBank/DDBJ whole genome shotgun (WGS) entry which is preliminary data.</text>
</comment>
<dbReference type="EC" id="1.1.1.100" evidence="3"/>
<dbReference type="InterPro" id="IPR036291">
    <property type="entry name" value="NAD(P)-bd_dom_sf"/>
</dbReference>
<dbReference type="RefSeq" id="WP_322855950.1">
    <property type="nucleotide sequence ID" value="NZ_JAYDCJ010000003.1"/>
</dbReference>
<feature type="domain" description="Ketoreductase" evidence="2">
    <location>
        <begin position="230"/>
        <end position="405"/>
    </location>
</feature>
<dbReference type="SMART" id="SM00822">
    <property type="entry name" value="PKS_KR"/>
    <property type="match status" value="1"/>
</dbReference>
<evidence type="ECO:0000313" key="3">
    <source>
        <dbReference type="EMBL" id="MEA1081495.1"/>
    </source>
</evidence>
<name>A0ABU5P0B3_9GAMM</name>
<proteinExistence type="inferred from homology"/>
<reference evidence="3 4" key="1">
    <citation type="submission" date="2023-12" db="EMBL/GenBank/DDBJ databases">
        <title>Marinobacter qingdaonensis sp. nov., isolated from the intertidal sediment of Qingdao, PR China.</title>
        <authorList>
            <person name="Li Y."/>
        </authorList>
    </citation>
    <scope>NUCLEOTIDE SEQUENCE [LARGE SCALE GENOMIC DNA]</scope>
    <source>
        <strain evidence="3 4">ASW11-75</strain>
    </source>
</reference>
<dbReference type="InterPro" id="IPR020904">
    <property type="entry name" value="Sc_DH/Rdtase_CS"/>
</dbReference>
<accession>A0ABU5P0B3</accession>
<dbReference type="Pfam" id="PF13561">
    <property type="entry name" value="adh_short_C2"/>
    <property type="match status" value="1"/>
</dbReference>
<evidence type="ECO:0000259" key="2">
    <source>
        <dbReference type="SMART" id="SM00822"/>
    </source>
</evidence>
<dbReference type="PRINTS" id="PR00080">
    <property type="entry name" value="SDRFAMILY"/>
</dbReference>
<dbReference type="NCBIfam" id="NF006110">
    <property type="entry name" value="PRK08261.1"/>
    <property type="match status" value="1"/>
</dbReference>
<dbReference type="InterPro" id="IPR002347">
    <property type="entry name" value="SDR_fam"/>
</dbReference>
<gene>
    <name evidence="3" type="ORF">U5822_12505</name>
</gene>
<dbReference type="Gene3D" id="3.40.50.720">
    <property type="entry name" value="NAD(P)-binding Rossmann-like Domain"/>
    <property type="match status" value="2"/>
</dbReference>
<evidence type="ECO:0000256" key="1">
    <source>
        <dbReference type="ARBA" id="ARBA00006484"/>
    </source>
</evidence>
<dbReference type="Proteomes" id="UP001305746">
    <property type="component" value="Unassembled WGS sequence"/>
</dbReference>
<dbReference type="GO" id="GO:0004316">
    <property type="term" value="F:3-oxoacyl-[acyl-carrier-protein] reductase (NADPH) activity"/>
    <property type="evidence" value="ECO:0007669"/>
    <property type="project" value="UniProtKB-EC"/>
</dbReference>
<sequence length="468" mass="48920">MSDLYLKFVNTPVGKTAAQSLGLPSPVTLKRQQRADQPFIEGDVLIGAGPGAKAVATVGGILSASPASLYHASGIESLNDSAKAGNKAKALELAQLADRRFSALVFDATGLKSPDDLRAVYDFFHPTIKKLGGNARVLVIGQNPASCRKAPQAAAQQALEGFVRSVGKEIGKKGSTANLIWMAPGAEKQLDSSVRFFLSPRSAYVSGQVVRIGKSSIAPTTNPVAPLTGKVALVTGASRGIGAAIAETLARDGATVIGLDIPPAMAELQKVMDSVNGKAMACDITDQAAPKLIGDFIEEHCEGVDLVIHNAGITRDKTLGNMPEHFWDMTIAVNLSAEELIDEELTHRSLLRENGRIVCISSISGIAGNFGQTNYSTAKSGVIGYVEAMAKQLKNGVTINAIAPGFIETQMTAAMPITIREAGRRMNSLSQGGLPVDVAEAIAWYCSPASSGVNGNVVRVCGQSLIGK</sequence>
<protein>
    <submittedName>
        <fullName evidence="3">3-oxoacyl-ACP reductase</fullName>
        <ecNumber evidence="3">1.1.1.100</ecNumber>
    </submittedName>
</protein>